<proteinExistence type="predicted"/>
<evidence type="ECO:0000313" key="2">
    <source>
        <dbReference type="EMBL" id="KAG8036423.1"/>
    </source>
</evidence>
<dbReference type="EMBL" id="JAAOIC020000048">
    <property type="protein sequence ID" value="KAG8036423.1"/>
    <property type="molecule type" value="Genomic_DNA"/>
</dbReference>
<feature type="region of interest" description="Disordered" evidence="1">
    <location>
        <begin position="42"/>
        <end position="64"/>
    </location>
</feature>
<dbReference type="AlphaFoldDB" id="A0A8J5V886"/>
<dbReference type="Proteomes" id="UP000729913">
    <property type="component" value="Unassembled WGS sequence"/>
</dbReference>
<name>A0A8J5V886_9HYME</name>
<organism evidence="2 3">
    <name type="scientific">Cotesia typhae</name>
    <dbReference type="NCBI Taxonomy" id="2053667"/>
    <lineage>
        <taxon>Eukaryota</taxon>
        <taxon>Metazoa</taxon>
        <taxon>Ecdysozoa</taxon>
        <taxon>Arthropoda</taxon>
        <taxon>Hexapoda</taxon>
        <taxon>Insecta</taxon>
        <taxon>Pterygota</taxon>
        <taxon>Neoptera</taxon>
        <taxon>Endopterygota</taxon>
        <taxon>Hymenoptera</taxon>
        <taxon>Apocrita</taxon>
        <taxon>Ichneumonoidea</taxon>
        <taxon>Braconidae</taxon>
        <taxon>Microgastrinae</taxon>
        <taxon>Cotesia</taxon>
    </lineage>
</organism>
<comment type="caution">
    <text evidence="2">The sequence shown here is derived from an EMBL/GenBank/DDBJ whole genome shotgun (WGS) entry which is preliminary data.</text>
</comment>
<evidence type="ECO:0000313" key="3">
    <source>
        <dbReference type="Proteomes" id="UP000729913"/>
    </source>
</evidence>
<sequence>MYPIFVCMKWSCNLSSDQLVKQSLCAEMASELRFALRCGSQQRPVTKSRDHGSLDPTSCTRCSPQPSFMRSRRCFSHQETTYIPTIEIPRLNGVSS</sequence>
<keyword evidence="3" id="KW-1185">Reference proteome</keyword>
<accession>A0A8J5V886</accession>
<feature type="compositionally biased region" description="Polar residues" evidence="1">
    <location>
        <begin position="55"/>
        <end position="64"/>
    </location>
</feature>
<reference evidence="2" key="2">
    <citation type="submission" date="2021-04" db="EMBL/GenBank/DDBJ databases">
        <title>Genome-wide patterns of bracovirus chromosomal integration into multiple host tissues during parasitism.</title>
        <authorList>
            <person name="Chebbi M.A.C."/>
        </authorList>
    </citation>
    <scope>NUCLEOTIDE SEQUENCE</scope>
    <source>
        <tissue evidence="2">Whole body</tissue>
    </source>
</reference>
<reference evidence="2" key="1">
    <citation type="submission" date="2020-03" db="EMBL/GenBank/DDBJ databases">
        <authorList>
            <person name="Chebbi M.A."/>
            <person name="Drezen J.M."/>
        </authorList>
    </citation>
    <scope>NUCLEOTIDE SEQUENCE</scope>
    <source>
        <tissue evidence="2">Whole body</tissue>
    </source>
</reference>
<evidence type="ECO:0000256" key="1">
    <source>
        <dbReference type="SAM" id="MobiDB-lite"/>
    </source>
</evidence>
<protein>
    <submittedName>
        <fullName evidence="2">Uncharacterized protein</fullName>
    </submittedName>
</protein>
<gene>
    <name evidence="2" type="ORF">G9C98_003745</name>
</gene>
<dbReference type="OrthoDB" id="7700339at2759"/>